<proteinExistence type="predicted"/>
<name>A0A5M6CF42_9BACT</name>
<evidence type="ECO:0000313" key="3">
    <source>
        <dbReference type="Proteomes" id="UP000323632"/>
    </source>
</evidence>
<keyword evidence="3" id="KW-1185">Reference proteome</keyword>
<sequence length="218" mass="24771">MAGLQMHAQTHIPNMPEHDQKAYYFGITFGANYSTFRINNTQSFADHDTFKSIQPGSGPGFNLGIMGNLRLTNFIDLRFIPALVFAEKKLTLVDMNNVVTKTSVESIYMQLPLQVKFKSDRINNFRFYGILGGKFDYDLASNARSRRQDELLRVKAIDLGADVGIGFEFFYPNFIFSPEIKLSQGFINTQYKDSDIPLSNTIDAIRTRMIVFSIHLEG</sequence>
<organism evidence="2 3">
    <name type="scientific">Taibaiella lutea</name>
    <dbReference type="NCBI Taxonomy" id="2608001"/>
    <lineage>
        <taxon>Bacteria</taxon>
        <taxon>Pseudomonadati</taxon>
        <taxon>Bacteroidota</taxon>
        <taxon>Chitinophagia</taxon>
        <taxon>Chitinophagales</taxon>
        <taxon>Chitinophagaceae</taxon>
        <taxon>Taibaiella</taxon>
    </lineage>
</organism>
<dbReference type="InterPro" id="IPR025665">
    <property type="entry name" value="Beta-barrel_OMP_2"/>
</dbReference>
<feature type="domain" description="Outer membrane protein beta-barrel" evidence="1">
    <location>
        <begin position="24"/>
        <end position="189"/>
    </location>
</feature>
<gene>
    <name evidence="2" type="ORF">F0919_11285</name>
</gene>
<evidence type="ECO:0000259" key="1">
    <source>
        <dbReference type="Pfam" id="PF13568"/>
    </source>
</evidence>
<comment type="caution">
    <text evidence="2">The sequence shown here is derived from an EMBL/GenBank/DDBJ whole genome shotgun (WGS) entry which is preliminary data.</text>
</comment>
<protein>
    <submittedName>
        <fullName evidence="2">PorT family protein</fullName>
    </submittedName>
</protein>
<accession>A0A5M6CF42</accession>
<dbReference type="Proteomes" id="UP000323632">
    <property type="component" value="Unassembled WGS sequence"/>
</dbReference>
<evidence type="ECO:0000313" key="2">
    <source>
        <dbReference type="EMBL" id="KAA5533818.1"/>
    </source>
</evidence>
<dbReference type="EMBL" id="VWSH01000003">
    <property type="protein sequence ID" value="KAA5533818.1"/>
    <property type="molecule type" value="Genomic_DNA"/>
</dbReference>
<dbReference type="Pfam" id="PF13568">
    <property type="entry name" value="OMP_b-brl_2"/>
    <property type="match status" value="1"/>
</dbReference>
<dbReference type="AlphaFoldDB" id="A0A5M6CF42"/>
<reference evidence="2 3" key="1">
    <citation type="submission" date="2019-09" db="EMBL/GenBank/DDBJ databases">
        <title>Genome sequence and assembly of Taibaiella sp.</title>
        <authorList>
            <person name="Chhetri G."/>
        </authorList>
    </citation>
    <scope>NUCLEOTIDE SEQUENCE [LARGE SCALE GENOMIC DNA]</scope>
    <source>
        <strain evidence="2 3">KVB11</strain>
    </source>
</reference>